<name>A0AAI9WWJ2_9ASCO</name>
<feature type="domain" description="BING4 C-terminal" evidence="10">
    <location>
        <begin position="351"/>
        <end position="430"/>
    </location>
</feature>
<dbReference type="RefSeq" id="XP_049178546.1">
    <property type="nucleotide sequence ID" value="XM_049325916.1"/>
</dbReference>
<organism evidence="11 12">
    <name type="scientific">Candida oxycetoniae</name>
    <dbReference type="NCBI Taxonomy" id="497107"/>
    <lineage>
        <taxon>Eukaryota</taxon>
        <taxon>Fungi</taxon>
        <taxon>Dikarya</taxon>
        <taxon>Ascomycota</taxon>
        <taxon>Saccharomycotina</taxon>
        <taxon>Pichiomycetes</taxon>
        <taxon>Debaryomycetaceae</taxon>
        <taxon>Candida/Lodderomyces clade</taxon>
        <taxon>Candida</taxon>
    </lineage>
</organism>
<evidence type="ECO:0000256" key="5">
    <source>
        <dbReference type="ARBA" id="ARBA00022737"/>
    </source>
</evidence>
<comment type="subcellular location">
    <subcellularLocation>
        <location evidence="2">Nucleus</location>
        <location evidence="2">Nucleolus</location>
    </subcellularLocation>
</comment>
<dbReference type="PANTHER" id="PTHR14085">
    <property type="entry name" value="WD-REPEAT PROTEIN BING4"/>
    <property type="match status" value="1"/>
</dbReference>
<dbReference type="GO" id="GO:0032040">
    <property type="term" value="C:small-subunit processome"/>
    <property type="evidence" value="ECO:0007669"/>
    <property type="project" value="TreeGrafter"/>
</dbReference>
<evidence type="ECO:0000256" key="9">
    <source>
        <dbReference type="SAM" id="MobiDB-lite"/>
    </source>
</evidence>
<keyword evidence="12" id="KW-1185">Reference proteome</keyword>
<dbReference type="SMART" id="SM00320">
    <property type="entry name" value="WD40"/>
    <property type="match status" value="3"/>
</dbReference>
<dbReference type="InterPro" id="IPR012952">
    <property type="entry name" value="BING4_C_dom"/>
</dbReference>
<proteinExistence type="predicted"/>
<evidence type="ECO:0000256" key="8">
    <source>
        <dbReference type="PROSITE-ProRule" id="PRU00221"/>
    </source>
</evidence>
<feature type="compositionally biased region" description="Basic and acidic residues" evidence="9">
    <location>
        <begin position="465"/>
        <end position="475"/>
    </location>
</feature>
<reference evidence="11" key="1">
    <citation type="journal article" date="2022" name="DNA Res.">
        <title>Genome analysis of five recently described species of the CUG-Ser clade uncovers Candida theae as a new hybrid lineage with pathogenic potential in the Candida parapsilosis species complex.</title>
        <authorList>
            <person name="Mixao V."/>
            <person name="Del Olmo V."/>
            <person name="Hegedusova E."/>
            <person name="Saus E."/>
            <person name="Pryszcz L."/>
            <person name="Cillingova A."/>
            <person name="Nosek J."/>
            <person name="Gabaldon T."/>
        </authorList>
    </citation>
    <scope>NUCLEOTIDE SEQUENCE</scope>
    <source>
        <strain evidence="11">CBS 10844</strain>
    </source>
</reference>
<evidence type="ECO:0000256" key="2">
    <source>
        <dbReference type="ARBA" id="ARBA00004604"/>
    </source>
</evidence>
<evidence type="ECO:0000256" key="1">
    <source>
        <dbReference type="ARBA" id="ARBA00004099"/>
    </source>
</evidence>
<keyword evidence="3" id="KW-0698">rRNA processing</keyword>
<keyword evidence="6" id="KW-0539">Nucleus</keyword>
<keyword evidence="5" id="KW-0677">Repeat</keyword>
<dbReference type="InterPro" id="IPR015943">
    <property type="entry name" value="WD40/YVTN_repeat-like_dom_sf"/>
</dbReference>
<evidence type="ECO:0000256" key="3">
    <source>
        <dbReference type="ARBA" id="ARBA00022552"/>
    </source>
</evidence>
<feature type="repeat" description="WD" evidence="8">
    <location>
        <begin position="268"/>
        <end position="309"/>
    </location>
</feature>
<dbReference type="PANTHER" id="PTHR14085:SF3">
    <property type="entry name" value="WD REPEAT-CONTAINING PROTEIN 46"/>
    <property type="match status" value="1"/>
</dbReference>
<comment type="caution">
    <text evidence="11">The sequence shown here is derived from an EMBL/GenBank/DDBJ whole genome shotgun (WGS) entry which is preliminary data.</text>
</comment>
<dbReference type="Pfam" id="PF00400">
    <property type="entry name" value="WD40"/>
    <property type="match status" value="1"/>
</dbReference>
<evidence type="ECO:0000313" key="11">
    <source>
        <dbReference type="EMBL" id="KAI3402799.2"/>
    </source>
</evidence>
<dbReference type="Gene3D" id="2.130.10.10">
    <property type="entry name" value="YVTN repeat-like/Quinoprotein amine dehydrogenase"/>
    <property type="match status" value="1"/>
</dbReference>
<feature type="region of interest" description="Disordered" evidence="9">
    <location>
        <begin position="1"/>
        <end position="39"/>
    </location>
</feature>
<sequence length="535" mass="59932">MANIYKDPGSSSVRNGKKVNAGPSQPPQKKKKNFSKDKKLNSKLQKIDREYKDALLSAAGTDYLLPEEVGFLEAEGPMEKTFKFKQDDIAQAVDLNTAIKKFDLKLNEFGPYQFDFSRNGRNLLIGGRKGHVAAIDWRTGGLSSELYLNETVHAVKYLHNEQYFAVAQKKYTFIYDKEGIELHRLKQHVESTLLDYLPYHFLLVGAGHTGFLKYHDVSTGTLVSEIRTKLGPTLAMKQNPWNAVMHLGHGNGQVTLWAPNQPEPLVKLQSARGPIRDLAIDREGKYMVVSGADKSMKIWDLRKFKELDQYYTQSPASSLDISDTGLLAVGWGSHVTVWKDALGKSGRQSEPYMNHLLPGSQVCKVRFAPFEDILGVGHQSGYSSLIVPGAGEANYDALELNPYETVKQRQQQEVRSLLNKLPADSISIDPNMIGSVDKRAKSVRLKPGEINELDGSISGSGDGASKMEIKPEVKGKNSSLRRHLRKKRENIIDQRKLKVEKNLRYEKEKRARLHKLSAGDDGDKDLLNSALARFK</sequence>
<dbReference type="EMBL" id="JAHUZD010000141">
    <property type="protein sequence ID" value="KAI3402799.2"/>
    <property type="molecule type" value="Genomic_DNA"/>
</dbReference>
<keyword evidence="4 8" id="KW-0853">WD repeat</keyword>
<dbReference type="SUPFAM" id="SSF50978">
    <property type="entry name" value="WD40 repeat-like"/>
    <property type="match status" value="1"/>
</dbReference>
<dbReference type="FunFam" id="2.130.10.10:FF:000378">
    <property type="entry name" value="U3 small nucleolar RNA-associated protein 7"/>
    <property type="match status" value="1"/>
</dbReference>
<dbReference type="Pfam" id="PF08149">
    <property type="entry name" value="BING4CT"/>
    <property type="match status" value="1"/>
</dbReference>
<dbReference type="GeneID" id="73382088"/>
<dbReference type="SMART" id="SM01033">
    <property type="entry name" value="BING4CT"/>
    <property type="match status" value="1"/>
</dbReference>
<accession>A0AAI9WWJ2</accession>
<evidence type="ECO:0000313" key="12">
    <source>
        <dbReference type="Proteomes" id="UP001202479"/>
    </source>
</evidence>
<dbReference type="InterPro" id="IPR040315">
    <property type="entry name" value="WDR46/Utp7"/>
</dbReference>
<dbReference type="AlphaFoldDB" id="A0AAI9WWJ2"/>
<evidence type="ECO:0000259" key="10">
    <source>
        <dbReference type="SMART" id="SM01033"/>
    </source>
</evidence>
<dbReference type="InterPro" id="IPR001680">
    <property type="entry name" value="WD40_rpt"/>
</dbReference>
<dbReference type="InterPro" id="IPR036322">
    <property type="entry name" value="WD40_repeat_dom_sf"/>
</dbReference>
<evidence type="ECO:0000256" key="4">
    <source>
        <dbReference type="ARBA" id="ARBA00022574"/>
    </source>
</evidence>
<evidence type="ECO:0000256" key="7">
    <source>
        <dbReference type="ARBA" id="ARBA00076453"/>
    </source>
</evidence>
<dbReference type="PROSITE" id="PS50294">
    <property type="entry name" value="WD_REPEATS_REGION"/>
    <property type="match status" value="1"/>
</dbReference>
<evidence type="ECO:0000256" key="6">
    <source>
        <dbReference type="ARBA" id="ARBA00023242"/>
    </source>
</evidence>
<dbReference type="PROSITE" id="PS50082">
    <property type="entry name" value="WD_REPEATS_2"/>
    <property type="match status" value="1"/>
</dbReference>
<dbReference type="GO" id="GO:0030686">
    <property type="term" value="C:90S preribosome"/>
    <property type="evidence" value="ECO:0007669"/>
    <property type="project" value="TreeGrafter"/>
</dbReference>
<dbReference type="GO" id="GO:0000462">
    <property type="term" value="P:maturation of SSU-rRNA from tricistronic rRNA transcript (SSU-rRNA, 5.8S rRNA, LSU-rRNA)"/>
    <property type="evidence" value="ECO:0007669"/>
    <property type="project" value="TreeGrafter"/>
</dbReference>
<dbReference type="Proteomes" id="UP001202479">
    <property type="component" value="Unassembled WGS sequence"/>
</dbReference>
<feature type="region of interest" description="Disordered" evidence="9">
    <location>
        <begin position="451"/>
        <end position="482"/>
    </location>
</feature>
<comment type="function">
    <text evidence="1">Involved in nucleolar processing of pre-18S ribosomal RNA.</text>
</comment>
<gene>
    <name evidence="11" type="ORF">KGF56_004473</name>
</gene>
<protein>
    <recommendedName>
        <fullName evidence="7">U three protein 7</fullName>
    </recommendedName>
</protein>